<evidence type="ECO:0000313" key="2">
    <source>
        <dbReference type="EMBL" id="RAV20340.1"/>
    </source>
</evidence>
<feature type="region of interest" description="Disordered" evidence="1">
    <location>
        <begin position="1"/>
        <end position="32"/>
    </location>
</feature>
<reference evidence="2 3" key="1">
    <citation type="journal article" date="2009" name="Int. J. Syst. Evol. Microbiol.">
        <title>Paenibacillus contaminans sp. nov., isolated from a contaminated laboratory plate.</title>
        <authorList>
            <person name="Chou J.H."/>
            <person name="Lee J.H."/>
            <person name="Lin M.C."/>
            <person name="Chang P.S."/>
            <person name="Arun A.B."/>
            <person name="Young C.C."/>
            <person name="Chen W.M."/>
        </authorList>
    </citation>
    <scope>NUCLEOTIDE SEQUENCE [LARGE SCALE GENOMIC DNA]</scope>
    <source>
        <strain evidence="2 3">CKOBP-6</strain>
    </source>
</reference>
<dbReference type="Proteomes" id="UP000250369">
    <property type="component" value="Unassembled WGS sequence"/>
</dbReference>
<organism evidence="2 3">
    <name type="scientific">Paenibacillus contaminans</name>
    <dbReference type="NCBI Taxonomy" id="450362"/>
    <lineage>
        <taxon>Bacteria</taxon>
        <taxon>Bacillati</taxon>
        <taxon>Bacillota</taxon>
        <taxon>Bacilli</taxon>
        <taxon>Bacillales</taxon>
        <taxon>Paenibacillaceae</taxon>
        <taxon>Paenibacillus</taxon>
    </lineage>
</organism>
<sequence length="70" mass="8278">MHWQIHNGGNPVSDMLNARRDTSRRHAGYPTPLAVDAGMKRVYREKVIPQEEMFRLVARRRSEDLRGYKR</sequence>
<evidence type="ECO:0000313" key="3">
    <source>
        <dbReference type="Proteomes" id="UP000250369"/>
    </source>
</evidence>
<protein>
    <submittedName>
        <fullName evidence="2">Uncharacterized protein</fullName>
    </submittedName>
</protein>
<keyword evidence="3" id="KW-1185">Reference proteome</keyword>
<dbReference type="AlphaFoldDB" id="A0A329ML27"/>
<evidence type="ECO:0000256" key="1">
    <source>
        <dbReference type="SAM" id="MobiDB-lite"/>
    </source>
</evidence>
<dbReference type="EMBL" id="QMFB01000008">
    <property type="protein sequence ID" value="RAV20340.1"/>
    <property type="molecule type" value="Genomic_DNA"/>
</dbReference>
<proteinExistence type="predicted"/>
<gene>
    <name evidence="2" type="ORF">DQG23_15320</name>
</gene>
<dbReference type="RefSeq" id="WP_113031736.1">
    <property type="nucleotide sequence ID" value="NZ_QMFB01000008.1"/>
</dbReference>
<accession>A0A329ML27</accession>
<comment type="caution">
    <text evidence="2">The sequence shown here is derived from an EMBL/GenBank/DDBJ whole genome shotgun (WGS) entry which is preliminary data.</text>
</comment>
<name>A0A329ML27_9BACL</name>